<dbReference type="SUPFAM" id="SSF52540">
    <property type="entry name" value="P-loop containing nucleoside triphosphate hydrolases"/>
    <property type="match status" value="1"/>
</dbReference>
<dbReference type="EMBL" id="FOCC01000003">
    <property type="protein sequence ID" value="SEM49266.1"/>
    <property type="molecule type" value="Genomic_DNA"/>
</dbReference>
<dbReference type="InterPro" id="IPR027417">
    <property type="entry name" value="P-loop_NTPase"/>
</dbReference>
<dbReference type="CDD" id="cd06127">
    <property type="entry name" value="DEDDh"/>
    <property type="match status" value="1"/>
</dbReference>
<comment type="caution">
    <text evidence="9">The sequence shown here is derived from an EMBL/GenBank/DDBJ whole genome shotgun (WGS) entry which is preliminary data.</text>
</comment>
<evidence type="ECO:0000256" key="5">
    <source>
        <dbReference type="ARBA" id="ARBA00022840"/>
    </source>
</evidence>
<evidence type="ECO:0000313" key="10">
    <source>
        <dbReference type="Proteomes" id="UP000182089"/>
    </source>
</evidence>
<dbReference type="PANTHER" id="PTHR30231:SF41">
    <property type="entry name" value="DNA POLYMERASE III SUBUNIT EPSILON"/>
    <property type="match status" value="1"/>
</dbReference>
<evidence type="ECO:0000256" key="1">
    <source>
        <dbReference type="ARBA" id="ARBA00022722"/>
    </source>
</evidence>
<sequence>MEVYYENEIGEMMTNAKTYAVVDLEMTGTNPDGSERLIQFSCVFIENGKIVNEFSTLINPLKPIPEEVQALTNITNQDVKKAPTFDDVAPTIYALLQQTVFVAHNIELDYRFLNAEFERIGFPSLNLEGIDTVQLAQVVLPTLASYKLSDLTKYLGLSHNHPHRADSDALATANLFLFLIKKIKTFPKSLLKSLLKLADSMLFETSDVFKAALEQDEKDIFDGYYEIKGLVLKKQVLATSHKQKVLFPQTKAAQEQLFGAFLEWRQDQVQMMLDINQQLTDEDKTLVIQAPTGMGKTLGYLLPGIYWAKNGHQLVVATKTTALLDQLTKDSLQLLKQIVPFSFTVEVLKGSGHYIDLDKFYHSLSMPLNDQTRLLQMRILVWLFESKTGDLDELKLTTYNHQLFKLIKHQGVTSLNPNSPFFAADFLRQREQRVKYADLILTNQAYLLSHAAELAQTAEGLIVDEAQHLSTAVLQQSQAQIDLDLIKIMADTLLVEMESRISYSFAQLVEQGFLTKHEYRVLLRNLQTIDYGVPYLREKLWEKFCKHKRAKDDFVEIELDGGKLLGFLKSNFAIFLKISKAYQEFLGQVNHYKQRFEAALEQKTLGYEATSLLTSWFNNCLKLIGALDNWKLLEFSQLENTDETLIWLKYAADNPKTHLRICFSQLSSGSMLKDILYSKFDHIVMCGAGFYTPKTAQYVKANLGLSDDCVFTSYHGTFDYQKQALAVLATDGPDLSNLKDKKIYHDYLIAALTDILTVNQCQTLILFNSLEDIKAVYSGLEQKGVTKKREILAQGVNGSPGKLKKRFMLSSNPSVLLGADSFWEGIDLPKDKLELLIITRLPFQPPDRLLNKIQAKRLQKAGHNSFAMLTLPKAVLQFSQGFGRLIRSQHDFGVMAVLDTRLINKRYASEFIKALPNDLPLVELPTGNMANEIKHKLQEFETFK</sequence>
<name>A0ABY1AAB3_9LACO</name>
<keyword evidence="1 6" id="KW-0540">Nuclease</keyword>
<evidence type="ECO:0000313" key="9">
    <source>
        <dbReference type="EMBL" id="SEM49266.1"/>
    </source>
</evidence>
<comment type="function">
    <text evidence="6 7">3'-5' exonuclease.</text>
</comment>
<evidence type="ECO:0000259" key="8">
    <source>
        <dbReference type="PROSITE" id="PS51193"/>
    </source>
</evidence>
<dbReference type="Gene3D" id="3.40.50.300">
    <property type="entry name" value="P-loop containing nucleotide triphosphate hydrolases"/>
    <property type="match status" value="2"/>
</dbReference>
<dbReference type="Proteomes" id="UP000182089">
    <property type="component" value="Unassembled WGS sequence"/>
</dbReference>
<dbReference type="InterPro" id="IPR011545">
    <property type="entry name" value="DEAD/DEAH_box_helicase_dom"/>
</dbReference>
<feature type="domain" description="Helicase ATP-binding" evidence="8">
    <location>
        <begin position="254"/>
        <end position="524"/>
    </location>
</feature>
<organism evidence="9 10">
    <name type="scientific">Ligilactobacillus ruminis</name>
    <dbReference type="NCBI Taxonomy" id="1623"/>
    <lineage>
        <taxon>Bacteria</taxon>
        <taxon>Bacillati</taxon>
        <taxon>Bacillota</taxon>
        <taxon>Bacilli</taxon>
        <taxon>Lactobacillales</taxon>
        <taxon>Lactobacillaceae</taxon>
        <taxon>Ligilactobacillus</taxon>
    </lineage>
</organism>
<dbReference type="SMART" id="SM00479">
    <property type="entry name" value="EXOIII"/>
    <property type="match status" value="1"/>
</dbReference>
<dbReference type="InterPro" id="IPR036397">
    <property type="entry name" value="RNaseH_sf"/>
</dbReference>
<gene>
    <name evidence="6 7" type="primary">dinG</name>
    <name evidence="9" type="ORF">SAMN05216431_103120</name>
</gene>
<protein>
    <recommendedName>
        <fullName evidence="6 7">3'-5' exonuclease DinG</fullName>
        <ecNumber evidence="6 7">3.1.-.-</ecNumber>
    </recommendedName>
</protein>
<accession>A0ABY1AAB3</accession>
<dbReference type="SMART" id="SM00491">
    <property type="entry name" value="HELICc2"/>
    <property type="match status" value="1"/>
</dbReference>
<dbReference type="Pfam" id="PF00270">
    <property type="entry name" value="DEAD"/>
    <property type="match status" value="1"/>
</dbReference>
<keyword evidence="3 6" id="KW-0378">Hydrolase</keyword>
<comment type="similarity">
    <text evidence="6 7">Belongs to the helicase family. DinG subfamily. Type 2 sub-subfamily.</text>
</comment>
<feature type="binding site" evidence="6">
    <location>
        <begin position="290"/>
        <end position="297"/>
    </location>
    <ligand>
        <name>ATP</name>
        <dbReference type="ChEBI" id="CHEBI:30616"/>
    </ligand>
</feature>
<dbReference type="InterPro" id="IPR006054">
    <property type="entry name" value="DnaQ"/>
</dbReference>
<evidence type="ECO:0000256" key="6">
    <source>
        <dbReference type="HAMAP-Rule" id="MF_02206"/>
    </source>
</evidence>
<keyword evidence="5 6" id="KW-0067">ATP-binding</keyword>
<evidence type="ECO:0000256" key="3">
    <source>
        <dbReference type="ARBA" id="ARBA00022801"/>
    </source>
</evidence>
<dbReference type="PROSITE" id="PS51193">
    <property type="entry name" value="HELICASE_ATP_BIND_2"/>
    <property type="match status" value="1"/>
</dbReference>
<dbReference type="Pfam" id="PF13307">
    <property type="entry name" value="Helicase_C_2"/>
    <property type="match status" value="1"/>
</dbReference>
<keyword evidence="9" id="KW-0347">Helicase</keyword>
<feature type="short sequence motif" description="DEAH box" evidence="6">
    <location>
        <begin position="464"/>
        <end position="467"/>
    </location>
</feature>
<dbReference type="InterPro" id="IPR013520">
    <property type="entry name" value="Ribonucl_H"/>
</dbReference>
<dbReference type="Gene3D" id="3.30.420.10">
    <property type="entry name" value="Ribonuclease H-like superfamily/Ribonuclease H"/>
    <property type="match status" value="1"/>
</dbReference>
<reference evidence="9 10" key="1">
    <citation type="submission" date="2016-10" db="EMBL/GenBank/DDBJ databases">
        <authorList>
            <person name="Varghese N."/>
            <person name="Submissions S."/>
        </authorList>
    </citation>
    <scope>NUCLEOTIDE SEQUENCE [LARGE SCALE GENOMIC DNA]</scope>
    <source>
        <strain evidence="9 10">WC1T17</strain>
    </source>
</reference>
<dbReference type="InterPro" id="IPR006555">
    <property type="entry name" value="ATP-dep_Helicase_C"/>
</dbReference>
<dbReference type="PANTHER" id="PTHR30231">
    <property type="entry name" value="DNA POLYMERASE III SUBUNIT EPSILON"/>
    <property type="match status" value="1"/>
</dbReference>
<dbReference type="NCBIfam" id="TIGR00573">
    <property type="entry name" value="dnaq"/>
    <property type="match status" value="1"/>
</dbReference>
<dbReference type="SUPFAM" id="SSF53098">
    <property type="entry name" value="Ribonuclease H-like"/>
    <property type="match status" value="1"/>
</dbReference>
<evidence type="ECO:0000256" key="2">
    <source>
        <dbReference type="ARBA" id="ARBA00022741"/>
    </source>
</evidence>
<dbReference type="InterPro" id="IPR006310">
    <property type="entry name" value="DinG"/>
</dbReference>
<evidence type="ECO:0000256" key="7">
    <source>
        <dbReference type="RuleBase" id="RU364106"/>
    </source>
</evidence>
<keyword evidence="4 6" id="KW-0269">Exonuclease</keyword>
<dbReference type="GO" id="GO:0004386">
    <property type="term" value="F:helicase activity"/>
    <property type="evidence" value="ECO:0007669"/>
    <property type="project" value="UniProtKB-KW"/>
</dbReference>
<proteinExistence type="inferred from homology"/>
<dbReference type="HAMAP" id="MF_02206">
    <property type="entry name" value="DinG_exonucl"/>
    <property type="match status" value="1"/>
</dbReference>
<dbReference type="NCBIfam" id="TIGR01407">
    <property type="entry name" value="dinG_rel"/>
    <property type="match status" value="1"/>
</dbReference>
<evidence type="ECO:0000256" key="4">
    <source>
        <dbReference type="ARBA" id="ARBA00022839"/>
    </source>
</evidence>
<dbReference type="EC" id="3.1.-.-" evidence="6 7"/>
<keyword evidence="2 6" id="KW-0547">Nucleotide-binding</keyword>
<dbReference type="Pfam" id="PF00929">
    <property type="entry name" value="RNase_T"/>
    <property type="match status" value="1"/>
</dbReference>
<dbReference type="InterPro" id="IPR014013">
    <property type="entry name" value="Helic_SF1/SF2_ATP-bd_DinG/Rad3"/>
</dbReference>
<dbReference type="InterPro" id="IPR012337">
    <property type="entry name" value="RNaseH-like_sf"/>
</dbReference>